<evidence type="ECO:0000313" key="2">
    <source>
        <dbReference type="Proteomes" id="UP001057402"/>
    </source>
</evidence>
<gene>
    <name evidence="1" type="ORF">MLD38_008999</name>
</gene>
<reference evidence="2" key="1">
    <citation type="journal article" date="2023" name="Front. Plant Sci.">
        <title>Chromosomal-level genome assembly of Melastoma candidum provides insights into trichome evolution.</title>
        <authorList>
            <person name="Zhong Y."/>
            <person name="Wu W."/>
            <person name="Sun C."/>
            <person name="Zou P."/>
            <person name="Liu Y."/>
            <person name="Dai S."/>
            <person name="Zhou R."/>
        </authorList>
    </citation>
    <scope>NUCLEOTIDE SEQUENCE [LARGE SCALE GENOMIC DNA]</scope>
</reference>
<dbReference type="EMBL" id="CM042882">
    <property type="protein sequence ID" value="KAI4383123.1"/>
    <property type="molecule type" value="Genomic_DNA"/>
</dbReference>
<comment type="caution">
    <text evidence="1">The sequence shown here is derived from an EMBL/GenBank/DDBJ whole genome shotgun (WGS) entry which is preliminary data.</text>
</comment>
<sequence length="192" mass="21605">MVSFQEVSFSLLTSIYLLFLSRFSFPSLDREPAVFSRHNRILPSTSRSGPSSGSSSHPLHLRGDLRGGQGRDQGGRPPRVPLGQPDLHGGGGLLRELSTPIRVFVPVFFNAMRIMTLMEWLVNEFSVTDDQLGWGDPRRWTGMGSGSRRAVMGRALALANTAFWSFNLFCFLLPVYMPRAFKMYYSKLLKEE</sequence>
<proteinExistence type="predicted"/>
<keyword evidence="2" id="KW-1185">Reference proteome</keyword>
<organism evidence="1 2">
    <name type="scientific">Melastoma candidum</name>
    <dbReference type="NCBI Taxonomy" id="119954"/>
    <lineage>
        <taxon>Eukaryota</taxon>
        <taxon>Viridiplantae</taxon>
        <taxon>Streptophyta</taxon>
        <taxon>Embryophyta</taxon>
        <taxon>Tracheophyta</taxon>
        <taxon>Spermatophyta</taxon>
        <taxon>Magnoliopsida</taxon>
        <taxon>eudicotyledons</taxon>
        <taxon>Gunneridae</taxon>
        <taxon>Pentapetalae</taxon>
        <taxon>rosids</taxon>
        <taxon>malvids</taxon>
        <taxon>Myrtales</taxon>
        <taxon>Melastomataceae</taxon>
        <taxon>Melastomatoideae</taxon>
        <taxon>Melastomateae</taxon>
        <taxon>Melastoma</taxon>
    </lineage>
</organism>
<accession>A0ACB9RXJ6</accession>
<dbReference type="Proteomes" id="UP001057402">
    <property type="component" value="Chromosome 3"/>
</dbReference>
<evidence type="ECO:0000313" key="1">
    <source>
        <dbReference type="EMBL" id="KAI4383123.1"/>
    </source>
</evidence>
<protein>
    <submittedName>
        <fullName evidence="1">Uncharacterized protein</fullName>
    </submittedName>
</protein>
<name>A0ACB9RXJ6_9MYRT</name>